<gene>
    <name evidence="1" type="ORF">PMAYCL1PPCAC_00544</name>
</gene>
<accession>A0AAN5C651</accession>
<dbReference type="EMBL" id="BTRK01000001">
    <property type="protein sequence ID" value="GMR30349.1"/>
    <property type="molecule type" value="Genomic_DNA"/>
</dbReference>
<dbReference type="AlphaFoldDB" id="A0AAN5C651"/>
<protein>
    <submittedName>
        <fullName evidence="1">Uncharacterized protein</fullName>
    </submittedName>
</protein>
<evidence type="ECO:0000313" key="1">
    <source>
        <dbReference type="EMBL" id="GMR30349.1"/>
    </source>
</evidence>
<dbReference type="Proteomes" id="UP001328107">
    <property type="component" value="Unassembled WGS sequence"/>
</dbReference>
<feature type="non-terminal residue" evidence="1">
    <location>
        <position position="1"/>
    </location>
</feature>
<feature type="non-terminal residue" evidence="1">
    <location>
        <position position="116"/>
    </location>
</feature>
<name>A0AAN5C651_9BILA</name>
<proteinExistence type="predicted"/>
<organism evidence="1 2">
    <name type="scientific">Pristionchus mayeri</name>
    <dbReference type="NCBI Taxonomy" id="1317129"/>
    <lineage>
        <taxon>Eukaryota</taxon>
        <taxon>Metazoa</taxon>
        <taxon>Ecdysozoa</taxon>
        <taxon>Nematoda</taxon>
        <taxon>Chromadorea</taxon>
        <taxon>Rhabditida</taxon>
        <taxon>Rhabditina</taxon>
        <taxon>Diplogasteromorpha</taxon>
        <taxon>Diplogasteroidea</taxon>
        <taxon>Neodiplogasteridae</taxon>
        <taxon>Pristionchus</taxon>
    </lineage>
</organism>
<evidence type="ECO:0000313" key="2">
    <source>
        <dbReference type="Proteomes" id="UP001328107"/>
    </source>
</evidence>
<sequence>YLWLLFLLCSTVRHQELCLRTSAFFLLNIDDERVMVEGFRFEQMEEGGEMGVLLKGILEIEIAPFATRLQFLVKMAEIFINNLLFKDVVLFNTYLGTDHEPARLRSACAVAAATNQ</sequence>
<comment type="caution">
    <text evidence="1">The sequence shown here is derived from an EMBL/GenBank/DDBJ whole genome shotgun (WGS) entry which is preliminary data.</text>
</comment>
<reference evidence="2" key="1">
    <citation type="submission" date="2022-10" db="EMBL/GenBank/DDBJ databases">
        <title>Genome assembly of Pristionchus species.</title>
        <authorList>
            <person name="Yoshida K."/>
            <person name="Sommer R.J."/>
        </authorList>
    </citation>
    <scope>NUCLEOTIDE SEQUENCE [LARGE SCALE GENOMIC DNA]</scope>
    <source>
        <strain evidence="2">RS5460</strain>
    </source>
</reference>
<keyword evidence="2" id="KW-1185">Reference proteome</keyword>